<dbReference type="AlphaFoldDB" id="A0A3L6Q1Q7"/>
<protein>
    <submittedName>
        <fullName evidence="3">Uncharacterized protein</fullName>
    </submittedName>
</protein>
<organism evidence="3 4">
    <name type="scientific">Panicum miliaceum</name>
    <name type="common">Proso millet</name>
    <name type="synonym">Broomcorn millet</name>
    <dbReference type="NCBI Taxonomy" id="4540"/>
    <lineage>
        <taxon>Eukaryota</taxon>
        <taxon>Viridiplantae</taxon>
        <taxon>Streptophyta</taxon>
        <taxon>Embryophyta</taxon>
        <taxon>Tracheophyta</taxon>
        <taxon>Spermatophyta</taxon>
        <taxon>Magnoliopsida</taxon>
        <taxon>Liliopsida</taxon>
        <taxon>Poales</taxon>
        <taxon>Poaceae</taxon>
        <taxon>PACMAD clade</taxon>
        <taxon>Panicoideae</taxon>
        <taxon>Panicodae</taxon>
        <taxon>Paniceae</taxon>
        <taxon>Panicinae</taxon>
        <taxon>Panicum</taxon>
        <taxon>Panicum sect. Panicum</taxon>
    </lineage>
</organism>
<accession>A0A3L6Q1Q7</accession>
<feature type="region of interest" description="Disordered" evidence="2">
    <location>
        <begin position="30"/>
        <end position="96"/>
    </location>
</feature>
<evidence type="ECO:0000313" key="4">
    <source>
        <dbReference type="Proteomes" id="UP000275267"/>
    </source>
</evidence>
<feature type="compositionally biased region" description="Low complexity" evidence="2">
    <location>
        <begin position="30"/>
        <end position="41"/>
    </location>
</feature>
<proteinExistence type="predicted"/>
<dbReference type="EMBL" id="PQIB02000014">
    <property type="protein sequence ID" value="RLM69905.1"/>
    <property type="molecule type" value="Genomic_DNA"/>
</dbReference>
<keyword evidence="4" id="KW-1185">Reference proteome</keyword>
<dbReference type="STRING" id="4540.A0A3L6Q1Q7"/>
<evidence type="ECO:0000313" key="3">
    <source>
        <dbReference type="EMBL" id="RLM69905.1"/>
    </source>
</evidence>
<keyword evidence="1" id="KW-0175">Coiled coil</keyword>
<name>A0A3L6Q1Q7_PANMI</name>
<evidence type="ECO:0000256" key="1">
    <source>
        <dbReference type="SAM" id="Coils"/>
    </source>
</evidence>
<comment type="caution">
    <text evidence="3">The sequence shown here is derived from an EMBL/GenBank/DDBJ whole genome shotgun (WGS) entry which is preliminary data.</text>
</comment>
<reference evidence="4" key="1">
    <citation type="journal article" date="2019" name="Nat. Commun.">
        <title>The genome of broomcorn millet.</title>
        <authorList>
            <person name="Zou C."/>
            <person name="Miki D."/>
            <person name="Li D."/>
            <person name="Tang Q."/>
            <person name="Xiao L."/>
            <person name="Rajput S."/>
            <person name="Deng P."/>
            <person name="Jia W."/>
            <person name="Huang R."/>
            <person name="Zhang M."/>
            <person name="Sun Y."/>
            <person name="Hu J."/>
            <person name="Fu X."/>
            <person name="Schnable P.S."/>
            <person name="Li F."/>
            <person name="Zhang H."/>
            <person name="Feng B."/>
            <person name="Zhu X."/>
            <person name="Liu R."/>
            <person name="Schnable J.C."/>
            <person name="Zhu J.-K."/>
            <person name="Zhang H."/>
        </authorList>
    </citation>
    <scope>NUCLEOTIDE SEQUENCE [LARGE SCALE GENOMIC DNA]</scope>
</reference>
<feature type="coiled-coil region" evidence="1">
    <location>
        <begin position="217"/>
        <end position="251"/>
    </location>
</feature>
<gene>
    <name evidence="3" type="ORF">C2845_PM17G07980</name>
</gene>
<sequence>MANNSIVPFVGSTSTFALEGEPTPAEHVATTPLAVLPAPTTKEGPRGASRGSTDPPSSPSRPPSVQRFVKTSGAKVGRGGHSNNTQRPTTGALRPKGIGKKLFADLLSPLPLEKGQQYVYSITTKSGNVASHNYTTTGTYTPDSLPAHEHVVGIRTPGGGYGKGIMASLSPKRKWDESVDSFPRASKVRRHISPPPITRPGGHYEIVDDKVLKGPTIAQLLRNIIEMSKEHKKLSDQVAVLTLELKSVKDDYDTLRRGLCSKINTLAKTIGKNNA</sequence>
<evidence type="ECO:0000256" key="2">
    <source>
        <dbReference type="SAM" id="MobiDB-lite"/>
    </source>
</evidence>
<dbReference type="Proteomes" id="UP000275267">
    <property type="component" value="Unassembled WGS sequence"/>
</dbReference>